<feature type="domain" description="Ig-like" evidence="9">
    <location>
        <begin position="373"/>
        <end position="462"/>
    </location>
</feature>
<keyword evidence="6" id="KW-0393">Immunoglobulin domain</keyword>
<dbReference type="FunFam" id="2.60.40.10:FF:000031">
    <property type="entry name" value="Myosin-binding protein C, slow type"/>
    <property type="match status" value="1"/>
</dbReference>
<feature type="domain" description="Ig-like" evidence="9">
    <location>
        <begin position="625"/>
        <end position="713"/>
    </location>
</feature>
<dbReference type="FunFam" id="2.60.40.10:FF:000070">
    <property type="entry name" value="Myosin-binding protein C, slow type"/>
    <property type="match status" value="1"/>
</dbReference>
<dbReference type="InterPro" id="IPR003598">
    <property type="entry name" value="Ig_sub2"/>
</dbReference>
<dbReference type="AlphaFoldDB" id="A0A8C7UGU3"/>
<dbReference type="GO" id="GO:0055010">
    <property type="term" value="P:ventricular cardiac muscle tissue morphogenesis"/>
    <property type="evidence" value="ECO:0007669"/>
    <property type="project" value="TreeGrafter"/>
</dbReference>
<dbReference type="InterPro" id="IPR003961">
    <property type="entry name" value="FN3_dom"/>
</dbReference>
<keyword evidence="1" id="KW-0787">Thick filament</keyword>
<name>A0A8C7UGU3_ONCMY</name>
<dbReference type="PANTHER" id="PTHR13817">
    <property type="entry name" value="TITIN"/>
    <property type="match status" value="1"/>
</dbReference>
<dbReference type="InterPro" id="IPR050964">
    <property type="entry name" value="Striated_Muscle_Regulatory"/>
</dbReference>
<dbReference type="GO" id="GO:0007155">
    <property type="term" value="P:cell adhesion"/>
    <property type="evidence" value="ECO:0007669"/>
    <property type="project" value="UniProtKB-KW"/>
</dbReference>
<dbReference type="PROSITE" id="PS50853">
    <property type="entry name" value="FN3"/>
    <property type="match status" value="2"/>
</dbReference>
<feature type="region of interest" description="Disordered" evidence="8">
    <location>
        <begin position="1"/>
        <end position="40"/>
    </location>
</feature>
<dbReference type="Pfam" id="PF07679">
    <property type="entry name" value="I-set"/>
    <property type="match status" value="5"/>
</dbReference>
<dbReference type="PROSITE" id="PS50835">
    <property type="entry name" value="IG_LIKE"/>
    <property type="match status" value="5"/>
</dbReference>
<feature type="domain" description="Fibronectin type-III" evidence="10">
    <location>
        <begin position="722"/>
        <end position="817"/>
    </location>
</feature>
<dbReference type="FunFam" id="2.60.40.10:FF:000060">
    <property type="entry name" value="Myosin-binding protein C, slow type"/>
    <property type="match status" value="1"/>
</dbReference>
<dbReference type="SUPFAM" id="SSF49265">
    <property type="entry name" value="Fibronectin type III"/>
    <property type="match status" value="1"/>
</dbReference>
<dbReference type="InterPro" id="IPR013783">
    <property type="entry name" value="Ig-like_fold"/>
</dbReference>
<dbReference type="InterPro" id="IPR036179">
    <property type="entry name" value="Ig-like_dom_sf"/>
</dbReference>
<protein>
    <submittedName>
        <fullName evidence="11">Myosin binding protein C3</fullName>
    </submittedName>
</protein>
<evidence type="ECO:0000256" key="1">
    <source>
        <dbReference type="ARBA" id="ARBA00022433"/>
    </source>
</evidence>
<proteinExistence type="inferred from homology"/>
<evidence type="ECO:0000256" key="8">
    <source>
        <dbReference type="SAM" id="MobiDB-lite"/>
    </source>
</evidence>
<dbReference type="SMART" id="SM00408">
    <property type="entry name" value="IGc2"/>
    <property type="match status" value="4"/>
</dbReference>
<dbReference type="FunFam" id="2.60.40.10:FF:000081">
    <property type="entry name" value="Myosin-binding protein C, slow type"/>
    <property type="match status" value="1"/>
</dbReference>
<dbReference type="GO" id="GO:0032982">
    <property type="term" value="C:myosin filament"/>
    <property type="evidence" value="ECO:0007669"/>
    <property type="project" value="UniProtKB-KW"/>
</dbReference>
<dbReference type="SMART" id="SM00409">
    <property type="entry name" value="IG"/>
    <property type="match status" value="5"/>
</dbReference>
<accession>A0A8C7UGU3</accession>
<feature type="domain" description="Fibronectin type-III" evidence="10">
    <location>
        <begin position="526"/>
        <end position="621"/>
    </location>
</feature>
<dbReference type="Ensembl" id="ENSOMYT00000105637.2">
    <property type="protein sequence ID" value="ENSOMYP00000097251.2"/>
    <property type="gene ID" value="ENSOMYG00000044004.2"/>
</dbReference>
<dbReference type="SMART" id="SM00060">
    <property type="entry name" value="FN3"/>
    <property type="match status" value="2"/>
</dbReference>
<reference evidence="11" key="3">
    <citation type="submission" date="2025-09" db="UniProtKB">
        <authorList>
            <consortium name="Ensembl"/>
        </authorList>
    </citation>
    <scope>IDENTIFICATION</scope>
</reference>
<dbReference type="InterPro" id="IPR003599">
    <property type="entry name" value="Ig_sub"/>
</dbReference>
<feature type="region of interest" description="Disordered" evidence="8">
    <location>
        <begin position="70"/>
        <end position="103"/>
    </location>
</feature>
<reference evidence="11" key="1">
    <citation type="submission" date="2020-07" db="EMBL/GenBank/DDBJ databases">
        <title>A long reads based de novo assembly of the rainbow trout Arlee double haploid line genome.</title>
        <authorList>
            <person name="Gao G."/>
            <person name="Palti Y."/>
        </authorList>
    </citation>
    <scope>NUCLEOTIDE SEQUENCE [LARGE SCALE GENOMIC DNA]</scope>
</reference>
<keyword evidence="2" id="KW-0597">Phosphoprotein</keyword>
<reference evidence="11" key="2">
    <citation type="submission" date="2025-08" db="UniProtKB">
        <authorList>
            <consortium name="Ensembl"/>
        </authorList>
    </citation>
    <scope>IDENTIFICATION</scope>
</reference>
<keyword evidence="3" id="KW-0677">Repeat</keyword>
<dbReference type="InterPro" id="IPR013098">
    <property type="entry name" value="Ig_I-set"/>
</dbReference>
<dbReference type="PANTHER" id="PTHR13817:SF20">
    <property type="entry name" value="MYOSIN-BINDING PROTEIN C, CARDIAC-TYPE"/>
    <property type="match status" value="1"/>
</dbReference>
<dbReference type="Pfam" id="PF00041">
    <property type="entry name" value="fn3"/>
    <property type="match status" value="2"/>
</dbReference>
<sequence>FILTHPSRVSTFAKKPKTQTETGKPDAKVRRQSNTKDLASAVTKEDGTAYAVIAGGSKVKFDLKVKEKEAPAPAETPAAADTTLAAPQPESQAPDTKTDLTGLFTEKPQSGEVAVGENINFVAKVNAASLLKKPTIKWFKGKWMDLASKSGKNLQLKELYDRNSKVYTFEMQIIAAKPSFAGAYRCEVSSRDKFDSCNFDLTVHGGCPHTIQSLGEAGELDFSALLKKSASKSQVKNEPDEDVWEILQKAPASEYEKIAFQYGITDLRGMLKRLKKMKKEEKKSEAFLKKLDPAYQVEKGHKMKLCIEVANEDVDVKWLKNGQEIQSTGRYIFESVGNKRYLTINHCSLSDDATYTCVVGDEKCTTELFVKEPPVTITSHLEDQMVMKGERVELECEVSEEGATVKWEKDGVELTRDESFKYRFKKDGRKHVLIINEATKEDCGHYTVKTNGGESMAELMVSGKCLRQTTQQIEIHLCSTMLNMIASIRGSNHLQSIKHVHADIGFAVLKLDLQFFGEHFGSPTSEPVGLCVDDISDTTVSLKWRTPEHLGSSELDGYGVEYCKEGSDEWVPAFEGLTERTSVIIRDLPTGEKMQFRVRAYNTAGPSAPTSLAQAVTIREIMQKPKIWIPRNLRQTLIKKVEETINLVIPFQGKPRPVITWSKDGEHLNPKQVSVRNSDTDTILFIRKSERKDSGKYEVKLQIENVEDTASISIQIVDLPGSPEKLKIMDVWGFNVALEWKPPKDNGNCEITGYMVQKADKKTMEWYTVYELYRRTNCVVADLIMGNEYIFRIYAVNMVGLSLEPCFSADSAYIQKTGFEYKPPTYKEHDFSEAPKFTHPLVSRSVIAGYNATLSCSVRGIPKPKVTWYKNKMDISNEAKYRMFSRQGVLTLEIRKPCSFDGGVYMCKAVNTSGEDAVECKLEIRRKYP</sequence>
<organism evidence="11 12">
    <name type="scientific">Oncorhynchus mykiss</name>
    <name type="common">Rainbow trout</name>
    <name type="synonym">Salmo gairdneri</name>
    <dbReference type="NCBI Taxonomy" id="8022"/>
    <lineage>
        <taxon>Eukaryota</taxon>
        <taxon>Metazoa</taxon>
        <taxon>Chordata</taxon>
        <taxon>Craniata</taxon>
        <taxon>Vertebrata</taxon>
        <taxon>Euteleostomi</taxon>
        <taxon>Actinopterygii</taxon>
        <taxon>Neopterygii</taxon>
        <taxon>Teleostei</taxon>
        <taxon>Protacanthopterygii</taxon>
        <taxon>Salmoniformes</taxon>
        <taxon>Salmonidae</taxon>
        <taxon>Salmoninae</taxon>
        <taxon>Oncorhynchus</taxon>
    </lineage>
</organism>
<evidence type="ECO:0000256" key="5">
    <source>
        <dbReference type="ARBA" id="ARBA00023179"/>
    </source>
</evidence>
<dbReference type="InterPro" id="IPR040849">
    <property type="entry name" value="MyBP-C_THB"/>
</dbReference>
<keyword evidence="5" id="KW-0514">Muscle protein</keyword>
<dbReference type="GO" id="GO:0032036">
    <property type="term" value="F:myosin heavy chain binding"/>
    <property type="evidence" value="ECO:0007669"/>
    <property type="project" value="TreeGrafter"/>
</dbReference>
<feature type="domain" description="Ig-like" evidence="9">
    <location>
        <begin position="306"/>
        <end position="359"/>
    </location>
</feature>
<dbReference type="FunFam" id="2.60.40.10:FF:000111">
    <property type="entry name" value="Myosin-binding protein C, slow type"/>
    <property type="match status" value="1"/>
</dbReference>
<dbReference type="Pfam" id="PF18362">
    <property type="entry name" value="THB"/>
    <property type="match status" value="1"/>
</dbReference>
<evidence type="ECO:0000259" key="9">
    <source>
        <dbReference type="PROSITE" id="PS50835"/>
    </source>
</evidence>
<evidence type="ECO:0000256" key="7">
    <source>
        <dbReference type="ARBA" id="ARBA00038352"/>
    </source>
</evidence>
<feature type="domain" description="Ig-like" evidence="9">
    <location>
        <begin position="835"/>
        <end position="923"/>
    </location>
</feature>
<dbReference type="InterPro" id="IPR007110">
    <property type="entry name" value="Ig-like_dom"/>
</dbReference>
<dbReference type="GO" id="GO:0045214">
    <property type="term" value="P:sarcomere organization"/>
    <property type="evidence" value="ECO:0007669"/>
    <property type="project" value="TreeGrafter"/>
</dbReference>
<comment type="similarity">
    <text evidence="7">Belongs to the immunoglobulin superfamily. MyBP family.</text>
</comment>
<dbReference type="FunFam" id="2.60.40.10:FF:000225">
    <property type="entry name" value="Myosin-binding protein C, cardiac-type"/>
    <property type="match status" value="1"/>
</dbReference>
<dbReference type="Proteomes" id="UP000694395">
    <property type="component" value="Chromosome 26"/>
</dbReference>
<evidence type="ECO:0000313" key="12">
    <source>
        <dbReference type="Proteomes" id="UP000694395"/>
    </source>
</evidence>
<evidence type="ECO:0000256" key="4">
    <source>
        <dbReference type="ARBA" id="ARBA00022889"/>
    </source>
</evidence>
<dbReference type="SUPFAM" id="SSF48726">
    <property type="entry name" value="Immunoglobulin"/>
    <property type="match status" value="5"/>
</dbReference>
<keyword evidence="12" id="KW-1185">Reference proteome</keyword>
<gene>
    <name evidence="11" type="primary">MYBPC3</name>
</gene>
<evidence type="ECO:0000313" key="11">
    <source>
        <dbReference type="Ensembl" id="ENSOMYP00000097251.2"/>
    </source>
</evidence>
<dbReference type="FunFam" id="2.60.40.10:FF:000062">
    <property type="entry name" value="Myosin-binding protein C, slow type"/>
    <property type="match status" value="1"/>
</dbReference>
<dbReference type="Gene3D" id="2.60.40.10">
    <property type="entry name" value="Immunoglobulins"/>
    <property type="match status" value="7"/>
</dbReference>
<dbReference type="CDD" id="cd00063">
    <property type="entry name" value="FN3"/>
    <property type="match status" value="2"/>
</dbReference>
<evidence type="ECO:0000256" key="2">
    <source>
        <dbReference type="ARBA" id="ARBA00022553"/>
    </source>
</evidence>
<feature type="domain" description="Ig-like" evidence="9">
    <location>
        <begin position="94"/>
        <end position="202"/>
    </location>
</feature>
<dbReference type="GeneTree" id="ENSGT00940000157698"/>
<evidence type="ECO:0000256" key="3">
    <source>
        <dbReference type="ARBA" id="ARBA00022737"/>
    </source>
</evidence>
<dbReference type="InterPro" id="IPR036116">
    <property type="entry name" value="FN3_sf"/>
</dbReference>
<evidence type="ECO:0000256" key="6">
    <source>
        <dbReference type="ARBA" id="ARBA00023319"/>
    </source>
</evidence>
<feature type="compositionally biased region" description="Low complexity" evidence="8">
    <location>
        <begin position="71"/>
        <end position="89"/>
    </location>
</feature>
<dbReference type="GO" id="GO:0031430">
    <property type="term" value="C:M band"/>
    <property type="evidence" value="ECO:0007669"/>
    <property type="project" value="TreeGrafter"/>
</dbReference>
<keyword evidence="4" id="KW-0130">Cell adhesion</keyword>
<evidence type="ECO:0000259" key="10">
    <source>
        <dbReference type="PROSITE" id="PS50853"/>
    </source>
</evidence>